<dbReference type="HOGENOM" id="CLU_1512860_0_0_1"/>
<feature type="compositionally biased region" description="Basic and acidic residues" evidence="1">
    <location>
        <begin position="110"/>
        <end position="134"/>
    </location>
</feature>
<organism evidence="2">
    <name type="scientific">Oryza glumipatula</name>
    <dbReference type="NCBI Taxonomy" id="40148"/>
    <lineage>
        <taxon>Eukaryota</taxon>
        <taxon>Viridiplantae</taxon>
        <taxon>Streptophyta</taxon>
        <taxon>Embryophyta</taxon>
        <taxon>Tracheophyta</taxon>
        <taxon>Spermatophyta</taxon>
        <taxon>Magnoliopsida</taxon>
        <taxon>Liliopsida</taxon>
        <taxon>Poales</taxon>
        <taxon>Poaceae</taxon>
        <taxon>BOP clade</taxon>
        <taxon>Oryzoideae</taxon>
        <taxon>Oryzeae</taxon>
        <taxon>Oryzinae</taxon>
        <taxon>Oryza</taxon>
    </lineage>
</organism>
<evidence type="ECO:0000256" key="1">
    <source>
        <dbReference type="SAM" id="MobiDB-lite"/>
    </source>
</evidence>
<sequence length="178" mass="19349">MPLHSSLKARASWKPPRRRLRRLRRDLADEQTCSSVMQSPARRKLRTAHCSAPTVATDGGGVELISVMMAAAACRHRQPHGGTGRPPSSRRPEPERGHPGAAVAGRARRRLLDEPALARKEVPINQLQKEEKGENANGISGSNPGPTEVDKVTVTRPYNAHMPTAAADTVGWPQQVLN</sequence>
<dbReference type="AlphaFoldDB" id="A0A0D9ZTR7"/>
<evidence type="ECO:0000313" key="2">
    <source>
        <dbReference type="EnsemblPlants" id="OGLUM05G02120.1"/>
    </source>
</evidence>
<dbReference type="Proteomes" id="UP000026961">
    <property type="component" value="Chromosome 5"/>
</dbReference>
<proteinExistence type="predicted"/>
<dbReference type="EnsemblPlants" id="OGLUM05G02120.1">
    <property type="protein sequence ID" value="OGLUM05G02120.1"/>
    <property type="gene ID" value="OGLUM05G02120"/>
</dbReference>
<name>A0A0D9ZTR7_9ORYZ</name>
<evidence type="ECO:0000313" key="3">
    <source>
        <dbReference type="Proteomes" id="UP000026961"/>
    </source>
</evidence>
<protein>
    <submittedName>
        <fullName evidence="2">Uncharacterized protein</fullName>
    </submittedName>
</protein>
<reference evidence="2" key="2">
    <citation type="submission" date="2018-05" db="EMBL/GenBank/DDBJ databases">
        <title>OgluRS3 (Oryza glumaepatula Reference Sequence Version 3).</title>
        <authorList>
            <person name="Zhang J."/>
            <person name="Kudrna D."/>
            <person name="Lee S."/>
            <person name="Talag J."/>
            <person name="Welchert J."/>
            <person name="Wing R.A."/>
        </authorList>
    </citation>
    <scope>NUCLEOTIDE SEQUENCE [LARGE SCALE GENOMIC DNA]</scope>
</reference>
<feature type="region of interest" description="Disordered" evidence="1">
    <location>
        <begin position="75"/>
        <end position="151"/>
    </location>
</feature>
<keyword evidence="3" id="KW-1185">Reference proteome</keyword>
<dbReference type="Gramene" id="OGLUM05G02120.1">
    <property type="protein sequence ID" value="OGLUM05G02120.1"/>
    <property type="gene ID" value="OGLUM05G02120"/>
</dbReference>
<reference evidence="2" key="1">
    <citation type="submission" date="2015-04" db="UniProtKB">
        <authorList>
            <consortium name="EnsemblPlants"/>
        </authorList>
    </citation>
    <scope>IDENTIFICATION</scope>
</reference>
<accession>A0A0D9ZTR7</accession>